<reference evidence="3 4" key="1">
    <citation type="journal article" date="2018" name="Int. J. Syst. Evol. Microbiol.">
        <title>Pseudooceanicola lipolyticus sp. nov., a marine alphaproteobacterium, reclassification of Oceanicola flagellatus as Pseudooceanicola flagellatus comb. nov. and emended description of the genus Pseudooceanicola.</title>
        <authorList>
            <person name="Huang M.-M."/>
            <person name="Guo L.-L."/>
            <person name="Wu Y.-H."/>
            <person name="Lai Q.-L."/>
            <person name="Shao Z.-Z."/>
            <person name="Wang C.-S."/>
            <person name="Wu M."/>
            <person name="Xu X.-W."/>
        </authorList>
    </citation>
    <scope>NUCLEOTIDE SEQUENCE [LARGE SCALE GENOMIC DNA]</scope>
    <source>
        <strain evidence="3 4">157</strain>
    </source>
</reference>
<dbReference type="EMBL" id="PGTB01000096">
    <property type="protein sequence ID" value="PJE35363.1"/>
    <property type="molecule type" value="Genomic_DNA"/>
</dbReference>
<organism evidence="3 4">
    <name type="scientific">Pseudooceanicola lipolyticus</name>
    <dbReference type="NCBI Taxonomy" id="2029104"/>
    <lineage>
        <taxon>Bacteria</taxon>
        <taxon>Pseudomonadati</taxon>
        <taxon>Pseudomonadota</taxon>
        <taxon>Alphaproteobacteria</taxon>
        <taxon>Rhodobacterales</taxon>
        <taxon>Paracoccaceae</taxon>
        <taxon>Pseudooceanicola</taxon>
    </lineage>
</organism>
<dbReference type="GO" id="GO:0010181">
    <property type="term" value="F:FMN binding"/>
    <property type="evidence" value="ECO:0007669"/>
    <property type="project" value="InterPro"/>
</dbReference>
<dbReference type="PANTHER" id="PTHR30466">
    <property type="entry name" value="FLAVIN REDUCTASE"/>
    <property type="match status" value="1"/>
</dbReference>
<keyword evidence="1" id="KW-0560">Oxidoreductase</keyword>
<protein>
    <submittedName>
        <fullName evidence="3">Flavin oxidoreductase</fullName>
    </submittedName>
</protein>
<sequence>MPETTFTPGPETQAAYREALGSFGTGVTVVTTMTPDGPTAMTANSFASVSLDPPLVLWCPARASRRHDLFTGAEQFIIHVMAQDQEPIAAHFASRGSDFSTIAWHPAQGQPRLDLCLTAFLCRRSAVHPGGDHSIVVGEVQQVWHRDGLGLIFKRGRYGDFTGRG</sequence>
<dbReference type="SMART" id="SM00903">
    <property type="entry name" value="Flavin_Reduct"/>
    <property type="match status" value="1"/>
</dbReference>
<dbReference type="GO" id="GO:0006208">
    <property type="term" value="P:pyrimidine nucleobase catabolic process"/>
    <property type="evidence" value="ECO:0007669"/>
    <property type="project" value="TreeGrafter"/>
</dbReference>
<dbReference type="GO" id="GO:0042602">
    <property type="term" value="F:riboflavin reductase (NADPH) activity"/>
    <property type="evidence" value="ECO:0007669"/>
    <property type="project" value="TreeGrafter"/>
</dbReference>
<dbReference type="SUPFAM" id="SSF50475">
    <property type="entry name" value="FMN-binding split barrel"/>
    <property type="match status" value="1"/>
</dbReference>
<comment type="caution">
    <text evidence="3">The sequence shown here is derived from an EMBL/GenBank/DDBJ whole genome shotgun (WGS) entry which is preliminary data.</text>
</comment>
<evidence type="ECO:0000313" key="4">
    <source>
        <dbReference type="Proteomes" id="UP000231553"/>
    </source>
</evidence>
<name>A0A2M8IXU0_9RHOB</name>
<dbReference type="Pfam" id="PF01613">
    <property type="entry name" value="Flavin_Reduct"/>
    <property type="match status" value="1"/>
</dbReference>
<feature type="domain" description="Flavin reductase like" evidence="2">
    <location>
        <begin position="20"/>
        <end position="160"/>
    </location>
</feature>
<evidence type="ECO:0000256" key="1">
    <source>
        <dbReference type="ARBA" id="ARBA00023002"/>
    </source>
</evidence>
<dbReference type="Gene3D" id="2.30.110.10">
    <property type="entry name" value="Electron Transport, Fmn-binding Protein, Chain A"/>
    <property type="match status" value="1"/>
</dbReference>
<evidence type="ECO:0000313" key="3">
    <source>
        <dbReference type="EMBL" id="PJE35363.1"/>
    </source>
</evidence>
<dbReference type="RefSeq" id="WP_100163764.1">
    <property type="nucleotide sequence ID" value="NZ_PGTB01000096.1"/>
</dbReference>
<accession>A0A2M8IXU0</accession>
<proteinExistence type="predicted"/>
<dbReference type="InterPro" id="IPR012349">
    <property type="entry name" value="Split_barrel_FMN-bd"/>
</dbReference>
<dbReference type="InterPro" id="IPR002563">
    <property type="entry name" value="Flavin_Rdtase-like_dom"/>
</dbReference>
<gene>
    <name evidence="3" type="ORF">CVM52_17575</name>
</gene>
<evidence type="ECO:0000259" key="2">
    <source>
        <dbReference type="SMART" id="SM00903"/>
    </source>
</evidence>
<dbReference type="OrthoDB" id="9792858at2"/>
<dbReference type="PANTHER" id="PTHR30466:SF1">
    <property type="entry name" value="FMN REDUCTASE (NADH) RUTF"/>
    <property type="match status" value="1"/>
</dbReference>
<keyword evidence="4" id="KW-1185">Reference proteome</keyword>
<dbReference type="Proteomes" id="UP000231553">
    <property type="component" value="Unassembled WGS sequence"/>
</dbReference>
<dbReference type="AlphaFoldDB" id="A0A2M8IXU0"/>
<dbReference type="InterPro" id="IPR050268">
    <property type="entry name" value="NADH-dep_flavin_reductase"/>
</dbReference>